<dbReference type="Ensembl" id="ENSCSAVT00000011370.1">
    <property type="protein sequence ID" value="ENSCSAVP00000011239.1"/>
    <property type="gene ID" value="ENSCSAVG00000006579.1"/>
</dbReference>
<dbReference type="SUPFAM" id="SSF57667">
    <property type="entry name" value="beta-beta-alpha zinc fingers"/>
    <property type="match status" value="1"/>
</dbReference>
<dbReference type="STRING" id="51511.ENSCSAVP00000011239"/>
<dbReference type="HOGENOM" id="CLU_939956_0_0_1"/>
<feature type="compositionally biased region" description="Polar residues" evidence="4">
    <location>
        <begin position="219"/>
        <end position="234"/>
    </location>
</feature>
<accession>H2Z0X7</accession>
<feature type="domain" description="CHHC U11-48K-type" evidence="5">
    <location>
        <begin position="56"/>
        <end position="83"/>
    </location>
</feature>
<dbReference type="AlphaFoldDB" id="H2Z0X7"/>
<reference evidence="6" key="2">
    <citation type="submission" date="2025-08" db="UniProtKB">
        <authorList>
            <consortium name="Ensembl"/>
        </authorList>
    </citation>
    <scope>IDENTIFICATION</scope>
</reference>
<dbReference type="InterPro" id="IPR051591">
    <property type="entry name" value="UPF0224_FAM112_RNA_Proc"/>
</dbReference>
<dbReference type="GeneTree" id="ENSGT00940000164745"/>
<reference evidence="6" key="3">
    <citation type="submission" date="2025-09" db="UniProtKB">
        <authorList>
            <consortium name="Ensembl"/>
        </authorList>
    </citation>
    <scope>IDENTIFICATION</scope>
</reference>
<dbReference type="Pfam" id="PF05253">
    <property type="entry name" value="zf-U11-48K"/>
    <property type="match status" value="2"/>
</dbReference>
<dbReference type="Proteomes" id="UP000007875">
    <property type="component" value="Unassembled WGS sequence"/>
</dbReference>
<evidence type="ECO:0000256" key="3">
    <source>
        <dbReference type="ARBA" id="ARBA00022833"/>
    </source>
</evidence>
<dbReference type="InterPro" id="IPR036236">
    <property type="entry name" value="Znf_C2H2_sf"/>
</dbReference>
<feature type="domain" description="CHHC U11-48K-type" evidence="5">
    <location>
        <begin position="24"/>
        <end position="51"/>
    </location>
</feature>
<dbReference type="OMA" id="PEMEQHI"/>
<dbReference type="eggNOG" id="KOG4376">
    <property type="taxonomic scope" value="Eukaryota"/>
</dbReference>
<sequence length="296" mass="34281">MDFNSPYQVEVNTQSMQQWDKDEMFICPYDPVHRISAKRFVRHIQKCKKNHPGANMGTCPFNARHIVPKPELELHISTCPDKRMMEMEMNYDGYMVSQRPNDISMLPPTTYEELNFGAEEDWDEEARNNTQRLPMVRGRRPMKTTEMNPFISVYEAEAQHNQIENVEKESPPPTVLQRRPILMQNSNNCNKVSVIDIQAKSKKQVFKKTPLLAANFSKPVQANGQPNVDQPTSTPDKESLIREKRKLVKLIYQIEILEVQKSSGVVLNPDQVEKLSRKLEIQNKLADVEKLLEGFK</sequence>
<dbReference type="PANTHER" id="PTHR21402">
    <property type="entry name" value="GAMETOCYTE SPECIFIC FACTOR 1-RELATED"/>
    <property type="match status" value="1"/>
</dbReference>
<dbReference type="PANTHER" id="PTHR21402:SF5">
    <property type="entry name" value="GAMETOCYTE SPECIFIC FACTOR 1"/>
    <property type="match status" value="1"/>
</dbReference>
<evidence type="ECO:0000313" key="7">
    <source>
        <dbReference type="Proteomes" id="UP000007875"/>
    </source>
</evidence>
<evidence type="ECO:0000256" key="1">
    <source>
        <dbReference type="ARBA" id="ARBA00022723"/>
    </source>
</evidence>
<dbReference type="PROSITE" id="PS51800">
    <property type="entry name" value="ZF_CHHC_U11_48K"/>
    <property type="match status" value="2"/>
</dbReference>
<dbReference type="InParanoid" id="H2Z0X7"/>
<keyword evidence="2" id="KW-0863">Zinc-finger</keyword>
<keyword evidence="7" id="KW-1185">Reference proteome</keyword>
<name>H2Z0X7_CIOSA</name>
<reference evidence="7" key="1">
    <citation type="submission" date="2003-08" db="EMBL/GenBank/DDBJ databases">
        <authorList>
            <person name="Birren B."/>
            <person name="Nusbaum C."/>
            <person name="Abebe A."/>
            <person name="Abouelleil A."/>
            <person name="Adekoya E."/>
            <person name="Ait-zahra M."/>
            <person name="Allen N."/>
            <person name="Allen T."/>
            <person name="An P."/>
            <person name="Anderson M."/>
            <person name="Anderson S."/>
            <person name="Arachchi H."/>
            <person name="Armbruster J."/>
            <person name="Bachantsang P."/>
            <person name="Baldwin J."/>
            <person name="Barry A."/>
            <person name="Bayul T."/>
            <person name="Blitshsteyn B."/>
            <person name="Bloom T."/>
            <person name="Blye J."/>
            <person name="Boguslavskiy L."/>
            <person name="Borowsky M."/>
            <person name="Boukhgalter B."/>
            <person name="Brunache A."/>
            <person name="Butler J."/>
            <person name="Calixte N."/>
            <person name="Calvo S."/>
            <person name="Camarata J."/>
            <person name="Campo K."/>
            <person name="Chang J."/>
            <person name="Cheshatsang Y."/>
            <person name="Citroen M."/>
            <person name="Collymore A."/>
            <person name="Considine T."/>
            <person name="Cook A."/>
            <person name="Cooke P."/>
            <person name="Corum B."/>
            <person name="Cuomo C."/>
            <person name="David R."/>
            <person name="Dawoe T."/>
            <person name="Degray S."/>
            <person name="Dodge S."/>
            <person name="Dooley K."/>
            <person name="Dorje P."/>
            <person name="Dorjee K."/>
            <person name="Dorris L."/>
            <person name="Duffey N."/>
            <person name="Dupes A."/>
            <person name="Elkins T."/>
            <person name="Engels R."/>
            <person name="Erickson J."/>
            <person name="Farina A."/>
            <person name="Faro S."/>
            <person name="Ferreira P."/>
            <person name="Fischer H."/>
            <person name="Fitzgerald M."/>
            <person name="Foley K."/>
            <person name="Gage D."/>
            <person name="Galagan J."/>
            <person name="Gearin G."/>
            <person name="Gnerre S."/>
            <person name="Gnirke A."/>
            <person name="Goyette A."/>
            <person name="Graham J."/>
            <person name="Grandbois E."/>
            <person name="Gyaltsen K."/>
            <person name="Hafez N."/>
            <person name="Hagopian D."/>
            <person name="Hagos B."/>
            <person name="Hall J."/>
            <person name="Hatcher B."/>
            <person name="Heller A."/>
            <person name="Higgins H."/>
            <person name="Honan T."/>
            <person name="Horn A."/>
            <person name="Houde N."/>
            <person name="Hughes L."/>
            <person name="Hulme W."/>
            <person name="Husby E."/>
            <person name="Iliev I."/>
            <person name="Jaffe D."/>
            <person name="Jones C."/>
            <person name="Kamal M."/>
            <person name="Kamat A."/>
            <person name="Kamvysselis M."/>
            <person name="Karlsson E."/>
            <person name="Kells C."/>
            <person name="Kieu A."/>
            <person name="Kisner P."/>
            <person name="Kodira C."/>
            <person name="Kulbokas E."/>
            <person name="Labutti K."/>
            <person name="Lama D."/>
            <person name="Landers T."/>
            <person name="Leger J."/>
            <person name="Levine S."/>
            <person name="Lewis D."/>
            <person name="Lewis T."/>
            <person name="Lindblad-toh K."/>
            <person name="Liu X."/>
            <person name="Lokyitsang T."/>
            <person name="Lokyitsang Y."/>
            <person name="Lucien O."/>
            <person name="Lui A."/>
            <person name="Ma L.J."/>
            <person name="Mabbitt R."/>
            <person name="Macdonald J."/>
            <person name="Maclean C."/>
            <person name="Major J."/>
            <person name="Manning J."/>
            <person name="Marabella R."/>
            <person name="Maru K."/>
            <person name="Matthews C."/>
            <person name="Mauceli E."/>
            <person name="Mccarthy M."/>
            <person name="Mcdonough S."/>
            <person name="Mcghee T."/>
            <person name="Meldrim J."/>
            <person name="Meneus L."/>
            <person name="Mesirov J."/>
            <person name="Mihalev A."/>
            <person name="Mihova T."/>
            <person name="Mikkelsen T."/>
            <person name="Mlenga V."/>
            <person name="Moru K."/>
            <person name="Mozes J."/>
            <person name="Mulrain L."/>
            <person name="Munson G."/>
            <person name="Naylor J."/>
            <person name="Newes C."/>
            <person name="Nguyen C."/>
            <person name="Nguyen N."/>
            <person name="Nguyen T."/>
            <person name="Nicol R."/>
            <person name="Nielsen C."/>
            <person name="Nizzari M."/>
            <person name="Norbu C."/>
            <person name="Norbu N."/>
            <person name="O'donnell P."/>
            <person name="Okoawo O."/>
            <person name="O'leary S."/>
            <person name="Omotosho B."/>
            <person name="O'neill K."/>
            <person name="Osman S."/>
            <person name="Parker S."/>
            <person name="Perrin D."/>
            <person name="Phunkhang P."/>
            <person name="Piqani B."/>
            <person name="Purcell S."/>
            <person name="Rachupka T."/>
            <person name="Ramasamy U."/>
            <person name="Rameau R."/>
            <person name="Ray V."/>
            <person name="Raymond C."/>
            <person name="Retta R."/>
            <person name="Richardson S."/>
            <person name="Rise C."/>
            <person name="Rodriguez J."/>
            <person name="Rogers J."/>
            <person name="Rogov P."/>
            <person name="Rutman M."/>
            <person name="Schupbach R."/>
            <person name="Seaman C."/>
            <person name="Settipalli S."/>
            <person name="Sharpe T."/>
            <person name="Sheridan J."/>
            <person name="Sherpa N."/>
            <person name="Shi J."/>
            <person name="Smirnov S."/>
            <person name="Smith C."/>
            <person name="Sougnez C."/>
            <person name="Spencer B."/>
            <person name="Stalker J."/>
            <person name="Stange-thomann N."/>
            <person name="Stavropoulos S."/>
            <person name="Stetson K."/>
            <person name="Stone C."/>
            <person name="Stone S."/>
            <person name="Stubbs M."/>
            <person name="Talamas J."/>
            <person name="Tchuinga P."/>
            <person name="Tenzing P."/>
            <person name="Tesfaye S."/>
            <person name="Theodore J."/>
            <person name="Thoulutsang Y."/>
            <person name="Topham K."/>
            <person name="Towey S."/>
            <person name="Tsamla T."/>
            <person name="Tsomo N."/>
            <person name="Vallee D."/>
            <person name="Vassiliev H."/>
            <person name="Venkataraman V."/>
            <person name="Vinson J."/>
            <person name="Vo A."/>
            <person name="Wade C."/>
            <person name="Wang S."/>
            <person name="Wangchuk T."/>
            <person name="Wangdi T."/>
            <person name="Whittaker C."/>
            <person name="Wilkinson J."/>
            <person name="Wu Y."/>
            <person name="Wyman D."/>
            <person name="Yadav S."/>
            <person name="Yang S."/>
            <person name="Yang X."/>
            <person name="Yeager S."/>
            <person name="Yee E."/>
            <person name="Young G."/>
            <person name="Zainoun J."/>
            <person name="Zembeck L."/>
            <person name="Zimmer A."/>
            <person name="Zody M."/>
            <person name="Lander E."/>
        </authorList>
    </citation>
    <scope>NUCLEOTIDE SEQUENCE [LARGE SCALE GENOMIC DNA]</scope>
</reference>
<feature type="region of interest" description="Disordered" evidence="4">
    <location>
        <begin position="219"/>
        <end position="238"/>
    </location>
</feature>
<organism evidence="6 7">
    <name type="scientific">Ciona savignyi</name>
    <name type="common">Pacific transparent sea squirt</name>
    <dbReference type="NCBI Taxonomy" id="51511"/>
    <lineage>
        <taxon>Eukaryota</taxon>
        <taxon>Metazoa</taxon>
        <taxon>Chordata</taxon>
        <taxon>Tunicata</taxon>
        <taxon>Ascidiacea</taxon>
        <taxon>Phlebobranchia</taxon>
        <taxon>Cionidae</taxon>
        <taxon>Ciona</taxon>
    </lineage>
</organism>
<protein>
    <recommendedName>
        <fullName evidence="5">CHHC U11-48K-type domain-containing protein</fullName>
    </recommendedName>
</protein>
<keyword evidence="1" id="KW-0479">Metal-binding</keyword>
<evidence type="ECO:0000313" key="6">
    <source>
        <dbReference type="Ensembl" id="ENSCSAVP00000011239.1"/>
    </source>
</evidence>
<dbReference type="InterPro" id="IPR022776">
    <property type="entry name" value="TRM13/UPF0224_CHHC_Znf_dom"/>
</dbReference>
<evidence type="ECO:0000259" key="5">
    <source>
        <dbReference type="PROSITE" id="PS51800"/>
    </source>
</evidence>
<evidence type="ECO:0000256" key="4">
    <source>
        <dbReference type="SAM" id="MobiDB-lite"/>
    </source>
</evidence>
<evidence type="ECO:0000256" key="2">
    <source>
        <dbReference type="ARBA" id="ARBA00022771"/>
    </source>
</evidence>
<proteinExistence type="predicted"/>
<keyword evidence="3" id="KW-0862">Zinc</keyword>
<dbReference type="GO" id="GO:0008270">
    <property type="term" value="F:zinc ion binding"/>
    <property type="evidence" value="ECO:0007669"/>
    <property type="project" value="UniProtKB-KW"/>
</dbReference>